<dbReference type="InterPro" id="IPR022770">
    <property type="entry name" value="IucA/IucC-like_C"/>
</dbReference>
<dbReference type="GO" id="GO:0016881">
    <property type="term" value="F:acid-amino acid ligase activity"/>
    <property type="evidence" value="ECO:0007669"/>
    <property type="project" value="UniProtKB-ARBA"/>
</dbReference>
<comment type="pathway">
    <text evidence="1">Siderophore biosynthesis.</text>
</comment>
<dbReference type="OrthoDB" id="495728at2"/>
<sequence>MRHAAEHASIRALLNCWIRETPRWSLETRPDEGTVLTVPLPRWNAHIEAPVSRVSATFRHELALPAWLIVAGQQARPVTLATLATLLADELDGTVSGSDGAGGSDSADGGGEPDSADEPDGGNALLRRILDSSAAISGHLHARAGEIDRLWSADPLPFGASEQALLLGHMCHPTPKSRGEMTETQRQLYSPELAGRFPLRWLAVEPDLVRHASATGTPAPELAKQLLRTDPSTDVAALDAMTGAVGERIILPAHPFEADRLAADPATAHLFATEAVVDLGTFGSPYLPTTSVRTVYRPDAAWQLKFSLHVRVTNSMRVTLPKELDRAVESAMLARTSLGEQVAALAPHFTLLQDPAYLTVTSGGDVQDGFSVLLRENRWTRDGPGDVSALTTLCQDHPAGGDSRLIAIVDAIARRERRSASDVAREWFARYGDVVIRSLIRLYLDAGLCVEAHQQNTLVELDRGWPVHGVYRDSQGYFHREAAHDDVTRLLPGLGEATESIFPESLADERLAYYMFVNAALGVINALGPRVGEEVLLADLRDLLIGERKRGGRYPATLLDRLLDDAQWPCKANLLTRVNGMDELVGDISQQSVYVTLPNPLRESP</sequence>
<dbReference type="AlphaFoldDB" id="A0A329QNS8"/>
<comment type="similarity">
    <text evidence="2">Belongs to the IucA/IucC family.</text>
</comment>
<gene>
    <name evidence="6" type="ORF">DPM12_11305</name>
</gene>
<dbReference type="Pfam" id="PF06276">
    <property type="entry name" value="FhuF"/>
    <property type="match status" value="1"/>
</dbReference>
<accession>A0A329QNS8</accession>
<name>A0A329QNS8_9ACTN</name>
<protein>
    <submittedName>
        <fullName evidence="6">IucA/IucC family siderophore biosynthesis protein</fullName>
    </submittedName>
</protein>
<dbReference type="Pfam" id="PF04183">
    <property type="entry name" value="IucA_IucC"/>
    <property type="match status" value="1"/>
</dbReference>
<comment type="caution">
    <text evidence="6">The sequence shown here is derived from an EMBL/GenBank/DDBJ whole genome shotgun (WGS) entry which is preliminary data.</text>
</comment>
<feature type="domain" description="Aerobactin siderophore biosynthesis IucA/IucC N-terminal" evidence="4">
    <location>
        <begin position="158"/>
        <end position="378"/>
    </location>
</feature>
<dbReference type="GO" id="GO:0019290">
    <property type="term" value="P:siderophore biosynthetic process"/>
    <property type="evidence" value="ECO:0007669"/>
    <property type="project" value="InterPro"/>
</dbReference>
<dbReference type="InterPro" id="IPR037455">
    <property type="entry name" value="LucA/IucC-like"/>
</dbReference>
<organism evidence="6 7">
    <name type="scientific">Phytoactinopolyspora halophila</name>
    <dbReference type="NCBI Taxonomy" id="1981511"/>
    <lineage>
        <taxon>Bacteria</taxon>
        <taxon>Bacillati</taxon>
        <taxon>Actinomycetota</taxon>
        <taxon>Actinomycetes</taxon>
        <taxon>Jiangellales</taxon>
        <taxon>Jiangellaceae</taxon>
        <taxon>Phytoactinopolyspora</taxon>
    </lineage>
</organism>
<dbReference type="PANTHER" id="PTHR34384:SF5">
    <property type="entry name" value="L-2,3-DIAMINOPROPANOATE--CITRATE LIGASE"/>
    <property type="match status" value="1"/>
</dbReference>
<evidence type="ECO:0000256" key="1">
    <source>
        <dbReference type="ARBA" id="ARBA00004924"/>
    </source>
</evidence>
<dbReference type="PANTHER" id="PTHR34384">
    <property type="entry name" value="L-2,3-DIAMINOPROPANOATE--CITRATE LIGASE"/>
    <property type="match status" value="1"/>
</dbReference>
<evidence type="ECO:0000313" key="7">
    <source>
        <dbReference type="Proteomes" id="UP000250462"/>
    </source>
</evidence>
<keyword evidence="7" id="KW-1185">Reference proteome</keyword>
<evidence type="ECO:0000256" key="3">
    <source>
        <dbReference type="SAM" id="MobiDB-lite"/>
    </source>
</evidence>
<evidence type="ECO:0000313" key="6">
    <source>
        <dbReference type="EMBL" id="RAW14015.1"/>
    </source>
</evidence>
<feature type="region of interest" description="Disordered" evidence="3">
    <location>
        <begin position="94"/>
        <end position="123"/>
    </location>
</feature>
<reference evidence="6 7" key="1">
    <citation type="submission" date="2018-06" db="EMBL/GenBank/DDBJ databases">
        <title>Phytoactinopolyspora halophila sp. nov., a novel halophilic actinomycete isolated from a saline soil in China.</title>
        <authorList>
            <person name="Tang S.-K."/>
        </authorList>
    </citation>
    <scope>NUCLEOTIDE SEQUENCE [LARGE SCALE GENOMIC DNA]</scope>
    <source>
        <strain evidence="6 7">YIM 96934</strain>
    </source>
</reference>
<dbReference type="RefSeq" id="WP_112258437.1">
    <property type="nucleotide sequence ID" value="NZ_QMIG01000010.1"/>
</dbReference>
<proteinExistence type="inferred from homology"/>
<dbReference type="Gene3D" id="1.10.510.40">
    <property type="match status" value="1"/>
</dbReference>
<evidence type="ECO:0000259" key="5">
    <source>
        <dbReference type="Pfam" id="PF06276"/>
    </source>
</evidence>
<feature type="domain" description="Aerobactin siderophore biosynthesis IucA/IucC-like C-terminal" evidence="5">
    <location>
        <begin position="426"/>
        <end position="584"/>
    </location>
</feature>
<dbReference type="InterPro" id="IPR007310">
    <property type="entry name" value="Aerobactin_biosyn_IucA/IucC_N"/>
</dbReference>
<evidence type="ECO:0000259" key="4">
    <source>
        <dbReference type="Pfam" id="PF04183"/>
    </source>
</evidence>
<dbReference type="Proteomes" id="UP000250462">
    <property type="component" value="Unassembled WGS sequence"/>
</dbReference>
<dbReference type="EMBL" id="QMIG01000010">
    <property type="protein sequence ID" value="RAW14015.1"/>
    <property type="molecule type" value="Genomic_DNA"/>
</dbReference>
<feature type="compositionally biased region" description="Gly residues" evidence="3">
    <location>
        <begin position="99"/>
        <end position="112"/>
    </location>
</feature>
<evidence type="ECO:0000256" key="2">
    <source>
        <dbReference type="ARBA" id="ARBA00007832"/>
    </source>
</evidence>